<dbReference type="EC" id="1.1.1.169" evidence="2 6"/>
<evidence type="ECO:0000256" key="2">
    <source>
        <dbReference type="ARBA" id="ARBA00013014"/>
    </source>
</evidence>
<dbReference type="Pfam" id="PF02558">
    <property type="entry name" value="ApbA"/>
    <property type="match status" value="1"/>
</dbReference>
<evidence type="ECO:0000259" key="7">
    <source>
        <dbReference type="Pfam" id="PF02558"/>
    </source>
</evidence>
<evidence type="ECO:0000313" key="9">
    <source>
        <dbReference type="EMBL" id="SLM39575.1"/>
    </source>
</evidence>
<dbReference type="InterPro" id="IPR013752">
    <property type="entry name" value="KPA_reductase"/>
</dbReference>
<evidence type="ECO:0000256" key="3">
    <source>
        <dbReference type="ARBA" id="ARBA00022857"/>
    </source>
</evidence>
<dbReference type="InterPro" id="IPR013332">
    <property type="entry name" value="KPR_N"/>
</dbReference>
<dbReference type="PANTHER" id="PTHR43765:SF2">
    <property type="entry name" value="2-DEHYDROPANTOATE 2-REDUCTASE"/>
    <property type="match status" value="1"/>
</dbReference>
<dbReference type="InterPro" id="IPR013328">
    <property type="entry name" value="6PGD_dom2"/>
</dbReference>
<dbReference type="EMBL" id="FWEW01003531">
    <property type="protein sequence ID" value="SLM39575.1"/>
    <property type="molecule type" value="Genomic_DNA"/>
</dbReference>
<dbReference type="PANTHER" id="PTHR43765">
    <property type="entry name" value="2-DEHYDROPANTOATE 2-REDUCTASE-RELATED"/>
    <property type="match status" value="1"/>
</dbReference>
<keyword evidence="3 6" id="KW-0521">NADP</keyword>
<dbReference type="GO" id="GO:0015940">
    <property type="term" value="P:pantothenate biosynthetic process"/>
    <property type="evidence" value="ECO:0007669"/>
    <property type="project" value="InterPro"/>
</dbReference>
<dbReference type="NCBIfam" id="TIGR00745">
    <property type="entry name" value="apbA_panE"/>
    <property type="match status" value="1"/>
</dbReference>
<dbReference type="Gene3D" id="1.10.1040.10">
    <property type="entry name" value="N-(1-d-carboxylethyl)-l-norvaline Dehydrogenase, domain 2"/>
    <property type="match status" value="1"/>
</dbReference>
<dbReference type="Proteomes" id="UP000192927">
    <property type="component" value="Unassembled WGS sequence"/>
</dbReference>
<evidence type="ECO:0000256" key="5">
    <source>
        <dbReference type="ARBA" id="ARBA00032024"/>
    </source>
</evidence>
<evidence type="ECO:0000256" key="1">
    <source>
        <dbReference type="ARBA" id="ARBA00007870"/>
    </source>
</evidence>
<keyword evidence="10" id="KW-1185">Reference proteome</keyword>
<comment type="function">
    <text evidence="6">Catalyzes the NADPH-dependent reduction of ketopantoate into pantoic acid.</text>
</comment>
<dbReference type="InterPro" id="IPR036291">
    <property type="entry name" value="NAD(P)-bd_dom_sf"/>
</dbReference>
<dbReference type="Gene3D" id="3.40.50.720">
    <property type="entry name" value="NAD(P)-binding Rossmann-like Domain"/>
    <property type="match status" value="1"/>
</dbReference>
<feature type="domain" description="Ketopantoate reductase C-terminal" evidence="8">
    <location>
        <begin position="195"/>
        <end position="301"/>
    </location>
</feature>
<dbReference type="SUPFAM" id="SSF48179">
    <property type="entry name" value="6-phosphogluconate dehydrogenase C-terminal domain-like"/>
    <property type="match status" value="1"/>
</dbReference>
<dbReference type="InterPro" id="IPR008927">
    <property type="entry name" value="6-PGluconate_DH-like_C_sf"/>
</dbReference>
<evidence type="ECO:0000259" key="8">
    <source>
        <dbReference type="Pfam" id="PF08546"/>
    </source>
</evidence>
<name>A0A1W5D951_9LECA</name>
<keyword evidence="4 6" id="KW-0560">Oxidoreductase</keyword>
<organism evidence="9 10">
    <name type="scientific">Lasallia pustulata</name>
    <dbReference type="NCBI Taxonomy" id="136370"/>
    <lineage>
        <taxon>Eukaryota</taxon>
        <taxon>Fungi</taxon>
        <taxon>Dikarya</taxon>
        <taxon>Ascomycota</taxon>
        <taxon>Pezizomycotina</taxon>
        <taxon>Lecanoromycetes</taxon>
        <taxon>OSLEUM clade</taxon>
        <taxon>Umbilicariomycetidae</taxon>
        <taxon>Umbilicariales</taxon>
        <taxon>Umbilicariaceae</taxon>
        <taxon>Lasallia</taxon>
    </lineage>
</organism>
<comment type="similarity">
    <text evidence="1 6">Belongs to the ketopantoate reductase family.</text>
</comment>
<evidence type="ECO:0000256" key="4">
    <source>
        <dbReference type="ARBA" id="ARBA00023002"/>
    </source>
</evidence>
<dbReference type="AlphaFoldDB" id="A0A1W5D951"/>
<evidence type="ECO:0000313" key="10">
    <source>
        <dbReference type="Proteomes" id="UP000192927"/>
    </source>
</evidence>
<dbReference type="SUPFAM" id="SSF51735">
    <property type="entry name" value="NAD(P)-binding Rossmann-fold domains"/>
    <property type="match status" value="1"/>
</dbReference>
<proteinExistence type="inferred from homology"/>
<protein>
    <recommendedName>
        <fullName evidence="2 6">2-dehydropantoate 2-reductase</fullName>
        <ecNumber evidence="2 6">1.1.1.169</ecNumber>
    </recommendedName>
    <alternativeName>
        <fullName evidence="5 6">Ketopantoate reductase</fullName>
    </alternativeName>
</protein>
<feature type="domain" description="Ketopantoate reductase N-terminal" evidence="7">
    <location>
        <begin position="50"/>
        <end position="152"/>
    </location>
</feature>
<comment type="catalytic activity">
    <reaction evidence="6">
        <text>(R)-pantoate + NADP(+) = 2-dehydropantoate + NADPH + H(+)</text>
        <dbReference type="Rhea" id="RHEA:16233"/>
        <dbReference type="ChEBI" id="CHEBI:11561"/>
        <dbReference type="ChEBI" id="CHEBI:15378"/>
        <dbReference type="ChEBI" id="CHEBI:15980"/>
        <dbReference type="ChEBI" id="CHEBI:57783"/>
        <dbReference type="ChEBI" id="CHEBI:58349"/>
        <dbReference type="EC" id="1.1.1.169"/>
    </reaction>
</comment>
<dbReference type="InterPro" id="IPR003710">
    <property type="entry name" value="ApbA"/>
</dbReference>
<dbReference type="GO" id="GO:0005739">
    <property type="term" value="C:mitochondrion"/>
    <property type="evidence" value="ECO:0007669"/>
    <property type="project" value="TreeGrafter"/>
</dbReference>
<reference evidence="10" key="1">
    <citation type="submission" date="2017-03" db="EMBL/GenBank/DDBJ databases">
        <authorList>
            <person name="Sharma R."/>
            <person name="Thines M."/>
        </authorList>
    </citation>
    <scope>NUCLEOTIDE SEQUENCE [LARGE SCALE GENOMIC DNA]</scope>
</reference>
<evidence type="ECO:0000256" key="6">
    <source>
        <dbReference type="RuleBase" id="RU362068"/>
    </source>
</evidence>
<dbReference type="GO" id="GO:0050661">
    <property type="term" value="F:NADP binding"/>
    <property type="evidence" value="ECO:0007669"/>
    <property type="project" value="TreeGrafter"/>
</dbReference>
<dbReference type="GO" id="GO:0008677">
    <property type="term" value="F:2-dehydropantoate 2-reductase activity"/>
    <property type="evidence" value="ECO:0007669"/>
    <property type="project" value="UniProtKB-EC"/>
</dbReference>
<dbReference type="Pfam" id="PF08546">
    <property type="entry name" value="ApbA_C"/>
    <property type="match status" value="1"/>
</dbReference>
<dbReference type="InterPro" id="IPR050838">
    <property type="entry name" value="Ketopantoate_reductase"/>
</dbReference>
<accession>A0A1W5D951</accession>
<sequence>MQDIPPPITLLLHRANLIQDWSEAGRTIEIITAGVSSKGGVFDIEAVHAQPEDLSATERSGPGDIIHNVIVATKATSTVAAISAIKGRLTHESTIPFAQNGMGTAEDVSKIVFPDVATRPKYLACVTSHRVYSQGPFRSVHAGFGSVAIGNVIQDQQSNEDEDSLHKTGNSAYLVKEIVRAPMFAAREVSSVVLTQLQLEKLVINAMLNPLTAIFNLRNGELFTNSKIMRLMRLLLTEASKVIRSLPELQDDPAIQERFSAIKLNAVVLDVAEKTAQNTSSMLQDVRAWRQTEIEYINGYIRGCSYSLLNLELDEYADEEWRSNRLFVERTAVIMVF</sequence>